<accession>E4V4G1</accession>
<feature type="compositionally biased region" description="Low complexity" evidence="2">
    <location>
        <begin position="427"/>
        <end position="438"/>
    </location>
</feature>
<keyword evidence="4" id="KW-1185">Reference proteome</keyword>
<dbReference type="HOGENOM" id="CLU_508949_0_0_1"/>
<dbReference type="InParanoid" id="E4V4G1"/>
<sequence length="535" mass="60208">MASTSKPAASVAAHVTQLQNQTPDVQAMKDVLARLKELLSAPGFNALSAVYNENTKLQNQLQARDEDIKKLREEMEKKEKHKEIAMDEMFAANEKEKNKHNKTIEQVKELQTAAGESEKHLAEQQAVINELKDKHAKLESDYASQAEHLTRADKDIGDLKKTLKEREAYIDKLKAAGSEQKQILLSQKKNIKELGDQISSLEGSLQANQSQLSKLEGFAVGYQEIDEASIVNKFDELWSFATTEIHSCLTEDLSSKALQDRTAWDHFRKWADTLRHRIPLPHSNSSAAKDMRLVLTLAILAREIDRQIFQPTYIFPEDNQLREILVDLAATDSEKELFSRRLLLSINPEAQAEAGRSRIQAVVRNTSQCFFKLLSESKYEEFRRCIEKVAQRAADFWQPIQRAKSKYEPDFEPTESGDPEWKPFVFPGGPENGPAPAESRPSDGGQAEELLTVFPCISAIENNVCYPLNTVTQVWKPLPQCAAAEQELAQRPTKPTVGRMASNRERRRSLTVTRASNMNGNHQNGNFLGQKAGAA</sequence>
<dbReference type="RefSeq" id="XP_003169720.1">
    <property type="nucleotide sequence ID" value="XM_003169672.1"/>
</dbReference>
<evidence type="ECO:0000313" key="3">
    <source>
        <dbReference type="EMBL" id="EFR04885.1"/>
    </source>
</evidence>
<feature type="region of interest" description="Disordered" evidence="2">
    <location>
        <begin position="424"/>
        <end position="445"/>
    </location>
</feature>
<dbReference type="eggNOG" id="ENOG502S5KH">
    <property type="taxonomic scope" value="Eukaryota"/>
</dbReference>
<dbReference type="OMA" id="PIPCSNT"/>
<dbReference type="EMBL" id="DS989829">
    <property type="protein sequence ID" value="EFR04885.1"/>
    <property type="molecule type" value="Genomic_DNA"/>
</dbReference>
<feature type="region of interest" description="Disordered" evidence="2">
    <location>
        <begin position="516"/>
        <end position="535"/>
    </location>
</feature>
<feature type="compositionally biased region" description="Polar residues" evidence="2">
    <location>
        <begin position="516"/>
        <end position="527"/>
    </location>
</feature>
<reference evidence="4" key="1">
    <citation type="journal article" date="2012" name="MBio">
        <title>Comparative genome analysis of Trichophyton rubrum and related dermatophytes reveals candidate genes involved in infection.</title>
        <authorList>
            <person name="Martinez D.A."/>
            <person name="Oliver B.G."/>
            <person name="Graeser Y."/>
            <person name="Goldberg J.M."/>
            <person name="Li W."/>
            <person name="Martinez-Rossi N.M."/>
            <person name="Monod M."/>
            <person name="Shelest E."/>
            <person name="Barton R.C."/>
            <person name="Birch E."/>
            <person name="Brakhage A.A."/>
            <person name="Chen Z."/>
            <person name="Gurr S.J."/>
            <person name="Heiman D."/>
            <person name="Heitman J."/>
            <person name="Kosti I."/>
            <person name="Rossi A."/>
            <person name="Saif S."/>
            <person name="Samalova M."/>
            <person name="Saunders C.W."/>
            <person name="Shea T."/>
            <person name="Summerbell R.C."/>
            <person name="Xu J."/>
            <person name="Young S."/>
            <person name="Zeng Q."/>
            <person name="Birren B.W."/>
            <person name="Cuomo C.A."/>
            <person name="White T.C."/>
        </authorList>
    </citation>
    <scope>NUCLEOTIDE SEQUENCE [LARGE SCALE GENOMIC DNA]</scope>
    <source>
        <strain evidence="4">ATCC MYA-4604 / CBS 118893</strain>
    </source>
</reference>
<proteinExistence type="predicted"/>
<keyword evidence="1" id="KW-0175">Coiled coil</keyword>
<evidence type="ECO:0000313" key="4">
    <source>
        <dbReference type="Proteomes" id="UP000002669"/>
    </source>
</evidence>
<gene>
    <name evidence="3" type="ORF">MGYG_07886</name>
</gene>
<dbReference type="AlphaFoldDB" id="E4V4G1"/>
<name>E4V4G1_ARTGP</name>
<protein>
    <recommendedName>
        <fullName evidence="5">MEI5 protein</fullName>
    </recommendedName>
</protein>
<dbReference type="GeneID" id="10024951"/>
<evidence type="ECO:0000256" key="1">
    <source>
        <dbReference type="SAM" id="Coils"/>
    </source>
</evidence>
<feature type="coiled-coil region" evidence="1">
    <location>
        <begin position="54"/>
        <end position="148"/>
    </location>
</feature>
<dbReference type="Proteomes" id="UP000002669">
    <property type="component" value="Unassembled WGS sequence"/>
</dbReference>
<evidence type="ECO:0000256" key="2">
    <source>
        <dbReference type="SAM" id="MobiDB-lite"/>
    </source>
</evidence>
<organism evidence="4">
    <name type="scientific">Arthroderma gypseum (strain ATCC MYA-4604 / CBS 118893)</name>
    <name type="common">Microsporum gypseum</name>
    <dbReference type="NCBI Taxonomy" id="535722"/>
    <lineage>
        <taxon>Eukaryota</taxon>
        <taxon>Fungi</taxon>
        <taxon>Dikarya</taxon>
        <taxon>Ascomycota</taxon>
        <taxon>Pezizomycotina</taxon>
        <taxon>Eurotiomycetes</taxon>
        <taxon>Eurotiomycetidae</taxon>
        <taxon>Onygenales</taxon>
        <taxon>Arthrodermataceae</taxon>
        <taxon>Nannizzia</taxon>
    </lineage>
</organism>
<dbReference type="OrthoDB" id="4205747at2759"/>
<evidence type="ECO:0008006" key="5">
    <source>
        <dbReference type="Google" id="ProtNLM"/>
    </source>
</evidence>
<dbReference type="VEuPathDB" id="FungiDB:MGYG_07886"/>